<evidence type="ECO:0000313" key="2">
    <source>
        <dbReference type="Proteomes" id="UP000188605"/>
    </source>
</evidence>
<accession>A0ACC8XCR0</accession>
<reference evidence="1" key="1">
    <citation type="submission" date="2016-08" db="EMBL/GenBank/DDBJ databases">
        <authorList>
            <person name="Ngugi D.K."/>
            <person name="Miyake S."/>
            <person name="Stingl U."/>
        </authorList>
    </citation>
    <scope>NUCLEOTIDE SEQUENCE</scope>
    <source>
        <strain evidence="1">SCG-B11WGA-EpuloA1</strain>
    </source>
</reference>
<name>A0ACC8XCR0_9FIRM</name>
<gene>
    <name evidence="1" type="ORF">AN396_05580</name>
</gene>
<sequence>MTFTEEMNSLEEELCSVYKASDNTIDLEEAIRRKVELLYKEFESYREEISSVKKELDYISNEVDIARKEAVAAYHLGMKEGEVKGKVELLYKEFEYEPNKISDNLKIDILIVDKILEDMEKNFYS</sequence>
<comment type="caution">
    <text evidence="1">The sequence shown here is derived from an EMBL/GenBank/DDBJ whole genome shotgun (WGS) entry which is preliminary data.</text>
</comment>
<dbReference type="EMBL" id="LJDB01000047">
    <property type="protein sequence ID" value="ONI40649.1"/>
    <property type="molecule type" value="Genomic_DNA"/>
</dbReference>
<dbReference type="Proteomes" id="UP000188605">
    <property type="component" value="Unassembled WGS sequence"/>
</dbReference>
<protein>
    <submittedName>
        <fullName evidence="1">Uncharacterized protein</fullName>
    </submittedName>
</protein>
<proteinExistence type="predicted"/>
<organism evidence="1 2">
    <name type="scientific">Candidatus Epulonipiscium fishelsonii</name>
    <dbReference type="NCBI Taxonomy" id="77094"/>
    <lineage>
        <taxon>Bacteria</taxon>
        <taxon>Bacillati</taxon>
        <taxon>Bacillota</taxon>
        <taxon>Clostridia</taxon>
        <taxon>Lachnospirales</taxon>
        <taxon>Lachnospiraceae</taxon>
        <taxon>Candidatus Epulonipiscium</taxon>
    </lineage>
</organism>
<evidence type="ECO:0000313" key="1">
    <source>
        <dbReference type="EMBL" id="ONI40649.1"/>
    </source>
</evidence>
<keyword evidence="2" id="KW-1185">Reference proteome</keyword>